<dbReference type="RefSeq" id="XP_006876177.1">
    <property type="nucleotide sequence ID" value="XM_006876115.1"/>
</dbReference>
<evidence type="ECO:0000256" key="8">
    <source>
        <dbReference type="ARBA" id="ARBA00022481"/>
    </source>
</evidence>
<dbReference type="Proteomes" id="UP000504623">
    <property type="component" value="Unplaced"/>
</dbReference>
<dbReference type="PANTHER" id="PTHR12436:SF3">
    <property type="entry name" value="GERMINAL-CENTER ASSOCIATED NUCLEAR PROTEIN"/>
    <property type="match status" value="1"/>
</dbReference>
<evidence type="ECO:0000256" key="1">
    <source>
        <dbReference type="ARBA" id="ARBA00004286"/>
    </source>
</evidence>
<dbReference type="GeneID" id="102824566"/>
<dbReference type="GO" id="GO:0002376">
    <property type="term" value="P:immune system process"/>
    <property type="evidence" value="ECO:0007669"/>
    <property type="project" value="UniProtKB-KW"/>
</dbReference>
<organism evidence="27 28">
    <name type="scientific">Chrysochloris asiatica</name>
    <name type="common">Cape golden mole</name>
    <dbReference type="NCBI Taxonomy" id="185453"/>
    <lineage>
        <taxon>Eukaryota</taxon>
        <taxon>Metazoa</taxon>
        <taxon>Chordata</taxon>
        <taxon>Craniata</taxon>
        <taxon>Vertebrata</taxon>
        <taxon>Euteleostomi</taxon>
        <taxon>Mammalia</taxon>
        <taxon>Eutheria</taxon>
        <taxon>Afrotheria</taxon>
        <taxon>Chrysochloridae</taxon>
        <taxon>Chrysochlorinae</taxon>
        <taxon>Chrysochloris</taxon>
    </lineage>
</organism>
<comment type="subcellular location">
    <subcellularLocation>
        <location evidence="1">Chromosome</location>
    </subcellularLocation>
    <subcellularLocation>
        <location evidence="2">Cytoplasm</location>
    </subcellularLocation>
    <subcellularLocation>
        <location evidence="3">Nucleus</location>
        <location evidence="3">Nuclear pore complex</location>
    </subcellularLocation>
    <subcellularLocation>
        <location evidence="4">Nucleus</location>
        <location evidence="4">Nucleoplasm</location>
    </subcellularLocation>
</comment>
<dbReference type="PROSITE" id="PS50250">
    <property type="entry name" value="PCI"/>
    <property type="match status" value="1"/>
</dbReference>
<dbReference type="GO" id="GO:0003676">
    <property type="term" value="F:nucleic acid binding"/>
    <property type="evidence" value="ECO:0007669"/>
    <property type="project" value="InterPro"/>
</dbReference>
<evidence type="ECO:0000256" key="23">
    <source>
        <dbReference type="ARBA" id="ARBA00055631"/>
    </source>
</evidence>
<proteinExistence type="inferred from homology"/>
<keyword evidence="27" id="KW-1185">Reference proteome</keyword>
<dbReference type="Pfam" id="PF16766">
    <property type="entry name" value="CID_GANP"/>
    <property type="match status" value="1"/>
</dbReference>
<evidence type="ECO:0000259" key="26">
    <source>
        <dbReference type="PROSITE" id="PS50250"/>
    </source>
</evidence>
<evidence type="ECO:0000256" key="18">
    <source>
        <dbReference type="ARBA" id="ARBA00023132"/>
    </source>
</evidence>
<keyword evidence="20" id="KW-0012">Acyltransferase</keyword>
<evidence type="ECO:0000256" key="25">
    <source>
        <dbReference type="SAM" id="MobiDB-lite"/>
    </source>
</evidence>
<dbReference type="PANTHER" id="PTHR12436">
    <property type="entry name" value="80 KDA MCM3-ASSOCIATED PROTEIN"/>
    <property type="match status" value="1"/>
</dbReference>
<feature type="compositionally biased region" description="Polar residues" evidence="25">
    <location>
        <begin position="7"/>
        <end position="24"/>
    </location>
</feature>
<keyword evidence="12" id="KW-0509">mRNA transport</keyword>
<feature type="compositionally biased region" description="Basic and acidic residues" evidence="25">
    <location>
        <begin position="395"/>
        <end position="411"/>
    </location>
</feature>
<accession>A0A9B0U5B5</accession>
<reference evidence="28" key="1">
    <citation type="submission" date="2025-08" db="UniProtKB">
        <authorList>
            <consortium name="RefSeq"/>
        </authorList>
    </citation>
    <scope>IDENTIFICATION</scope>
    <source>
        <tissue evidence="28">Spleen</tissue>
    </source>
</reference>
<evidence type="ECO:0000256" key="14">
    <source>
        <dbReference type="ARBA" id="ARBA00022927"/>
    </source>
</evidence>
<feature type="region of interest" description="Disordered" evidence="25">
    <location>
        <begin position="998"/>
        <end position="1029"/>
    </location>
</feature>
<name>A0A9B0U5B5_CHRAS</name>
<feature type="region of interest" description="Disordered" evidence="25">
    <location>
        <begin position="1"/>
        <end position="29"/>
    </location>
</feature>
<evidence type="ECO:0000256" key="10">
    <source>
        <dbReference type="ARBA" id="ARBA00022553"/>
    </source>
</evidence>
<feature type="region of interest" description="Disordered" evidence="25">
    <location>
        <begin position="282"/>
        <end position="337"/>
    </location>
</feature>
<evidence type="ECO:0000256" key="3">
    <source>
        <dbReference type="ARBA" id="ARBA00004567"/>
    </source>
</evidence>
<gene>
    <name evidence="28" type="primary">MCM3AP</name>
</gene>
<keyword evidence="19" id="KW-0539">Nucleus</keyword>
<keyword evidence="15" id="KW-0007">Acetylation</keyword>
<sequence length="1983" mass="218442">MNPPNPFSGQQPGVFSTTSSSSLGAFNANPPFRFGQPSLFGQSNTVLGQSSGFSQVSSFPASSGVSHSSSVQALGFSQTPSVGLFSGHEPTSTFVATSGPSSSSMPGNPGFNFKSPTNLGVFPSTSHFGPEAGERASSGFGKTEFSFKPLENAVFRPILGAESEPEKTQSQIPSGGFTFSHPISSGSGGLASFSFPQVTSNSSTKSKFTFSKPVISSNSSSAFAPALSNQNVEEEKRAPKSLFGSSNSSFTSFPISSSGSLGDSFAGGKIGVRQGCQEAVSQMDPLPSLTKGLKRKEDQDRSPRRHDRDTVEDLDPLSRGDHPPDKRPVRLNRPRGGTLFDRTLQDVLKSNKEISRLGNKEPKKEIGCVEYEEKDHMAMPGGSPSVLALSRHSGVNKEEETEGRNKKEDSLRLGTPVRQSKRSENTDSLGGLSPTELTAIQCKNVPDYLNDRTILENHFSKIAKVQRVYTRRSKKLAVVCFFDHASAAQARKKGKGLHKDMAIFWHKKKISPNKKPFVLKEKQPADSEAKLVCEDTSSHTSLRKPVGRVAASSSLLSKTSPVKKPSLLKAPQFEADPFDSGCENSEGLGPCMSSLSTLLGTVAETSEEKYRLLDQRDRIMRQARVRRTDLDKARTFVGTCPDMCPEKERYMRETRSQLSVFEVIPGTDQVDHAAAVKEYSRSSADQEEPLPHELRPSAVLSRTMDYLVTQIMDQKEGSLRDWYDFVWNRTRGIRKDITQQHLCDPLTVSLIEKCMRFHIHCAHFMCEEPMSSFDAKINNENMTKCLQSLKEMYQDLRNKSISCIGEAEFQGYNVLLNLNKGDILREVQQFPPAVRNSSEVKFAVQAFVALNSNNFVRFFKLVQSASYLNACLLHCYFNQIRKDALRALNMAYTVSTQRSTAFPLDSVVRMLLFQDSDEAVDFLSYHGLAASDGCVELNRSVFLEPEGLSKAKKSVFITQKLMVSVGEIVNGGPLPPTPCHTPVCSFNSQNKYVGESLATEPTTGLQRPGAETTSGGRGEERHTESTVPSPGLFPQSLAHMSLPGSLPHLPAPSAAVAPSLFHPPMQPELLPPRLAPVYSDADIAQVVDEIIQEALQRDFQEVGAIGAAYAATAMGMSFLAAEELLAAATEGILRAAAVEGVSEVQAEEEQRRAEEERLKQERELALTQLSQGLAAELTELAVAECINETAAQELKCAVESDQRARLDRCCEDVCAHLVNLFLEQETFQTAKETLQELQCFCRYLKRWRDAVAARKKLRRQMRAFPAAPCGVDMANRLRSLAPSAECTITAENLARGLLNLGHAGKLGVSCTRLRQLRDTAAHRMKVQHFYQQLLRDVAWAPLDLPTLVAEHLPRWREHVFWKLVLVLPDGEELSPESPSRMLANWLTVKFMGDGGLADGVGGDAGGIQTLALTSALSNRGDRMVSVSMCVKVARGTLSDHALDAVEMQKDLLGSSGLLLLLPPRVWSEDGAKENVYWLSTLLQLKQLLQAKPFQPAVPLAVLAPSLGGDTVEKDVEDGLMLQDLMSAKLISDYTVIEIPDSISDLRGTAKVSQAVQWLVSRCPSALDLCCQTLTQYIEDGIAQEFSGRFFHDRRERRLAGLPSQEPGAIIELFNSVLYFLATVASFEQLCDLSWPITEFAEVGGSRLLPHLHWNSPEHLAWLKQAVLAFQIPQLDLPPSGAPWAPVCTMILQYASQISSSCQTQPVLQSQVESLLGRTYNRWRSQNSTLAGVSGPSVADIPWDDFLALCINHKLRDWAPPRLPVSSEALSEDGQICVYFLKNHLKSYEVPLSWEQARIQTQKELQWNQKRLGIKSLHPSANQFPATLLHVHLNKKRNAVAGQVGGIPSTEDLICGASAGERLSQCLSSSLLLEKEENRRFEDQLQQWLSEDSETLTDSTSLPLYLPQTLVSVPQSIQQMKMSITTSPQIRREDIVKEHQQPSEVRGVSLTERLKHLERLIRSSREEEVASELHLSALLDMVDI</sequence>
<keyword evidence="10" id="KW-0597">Phosphoprotein</keyword>
<evidence type="ECO:0000256" key="11">
    <source>
        <dbReference type="ARBA" id="ARBA00022679"/>
    </source>
</evidence>
<dbReference type="GO" id="GO:0005654">
    <property type="term" value="C:nucleoplasm"/>
    <property type="evidence" value="ECO:0007669"/>
    <property type="project" value="UniProtKB-SubCell"/>
</dbReference>
<comment type="similarity">
    <text evidence="21">Belongs to the SAC3 family.</text>
</comment>
<dbReference type="Pfam" id="PF03399">
    <property type="entry name" value="SAC3_GANP"/>
    <property type="match status" value="1"/>
</dbReference>
<dbReference type="InterPro" id="IPR000717">
    <property type="entry name" value="PCI_dom"/>
</dbReference>
<dbReference type="GO" id="GO:0006406">
    <property type="term" value="P:mRNA export from nucleus"/>
    <property type="evidence" value="ECO:0007669"/>
    <property type="project" value="TreeGrafter"/>
</dbReference>
<keyword evidence="13" id="KW-0391">Immunity</keyword>
<dbReference type="InterPro" id="IPR005062">
    <property type="entry name" value="SAC3/GANP/THP3_conserved"/>
</dbReference>
<dbReference type="InterPro" id="IPR045107">
    <property type="entry name" value="SAC3/GANP/THP3"/>
</dbReference>
<dbReference type="EC" id="2.3.1.48" evidence="5"/>
<keyword evidence="18" id="KW-0906">Nuclear pore complex</keyword>
<evidence type="ECO:0000256" key="24">
    <source>
        <dbReference type="ARBA" id="ARBA00069544"/>
    </source>
</evidence>
<evidence type="ECO:0000256" key="9">
    <source>
        <dbReference type="ARBA" id="ARBA00022490"/>
    </source>
</evidence>
<evidence type="ECO:0000256" key="21">
    <source>
        <dbReference type="ARBA" id="ARBA00038443"/>
    </source>
</evidence>
<dbReference type="Pfam" id="PF16769">
    <property type="entry name" value="MCM3AP_GANP"/>
    <property type="match status" value="1"/>
</dbReference>
<keyword evidence="14" id="KW-0653">Protein transport</keyword>
<keyword evidence="9" id="KW-0963">Cytoplasm</keyword>
<keyword evidence="16" id="KW-0811">Translocation</keyword>
<dbReference type="InterPro" id="IPR012677">
    <property type="entry name" value="Nucleotide-bd_a/b_plait_sf"/>
</dbReference>
<dbReference type="GO" id="GO:0015031">
    <property type="term" value="P:protein transport"/>
    <property type="evidence" value="ECO:0007669"/>
    <property type="project" value="UniProtKB-KW"/>
</dbReference>
<evidence type="ECO:0000256" key="12">
    <source>
        <dbReference type="ARBA" id="ARBA00022816"/>
    </source>
</evidence>
<dbReference type="GO" id="GO:0070390">
    <property type="term" value="C:transcription export complex 2"/>
    <property type="evidence" value="ECO:0007669"/>
    <property type="project" value="TreeGrafter"/>
</dbReference>
<evidence type="ECO:0000256" key="7">
    <source>
        <dbReference type="ARBA" id="ARBA00022454"/>
    </source>
</evidence>
<feature type="domain" description="PCI" evidence="26">
    <location>
        <begin position="778"/>
        <end position="961"/>
    </location>
</feature>
<dbReference type="InterPro" id="IPR031910">
    <property type="entry name" value="GANP_CID_dom"/>
</dbReference>
<evidence type="ECO:0000256" key="6">
    <source>
        <dbReference type="ARBA" id="ARBA00022448"/>
    </source>
</evidence>
<evidence type="ECO:0000313" key="27">
    <source>
        <dbReference type="Proteomes" id="UP000504623"/>
    </source>
</evidence>
<comment type="function">
    <text evidence="23">As a component of the TREX-2 complex, involved in the export of mRNAs to the cytoplasm through the nuclear pores. Through the acetylation of histones, affects the assembly of nucleosomes at immunoglobulin variable region genes and promotes the recruitment and positioning of transcription complex to favor DNA cytosine deaminase AICDA/AID targeting, hence promoting somatic hypermutations.</text>
</comment>
<dbReference type="GO" id="GO:0005694">
    <property type="term" value="C:chromosome"/>
    <property type="evidence" value="ECO:0007669"/>
    <property type="project" value="UniProtKB-SubCell"/>
</dbReference>
<feature type="compositionally biased region" description="Basic and acidic residues" evidence="25">
    <location>
        <begin position="295"/>
        <end position="328"/>
    </location>
</feature>
<evidence type="ECO:0000256" key="22">
    <source>
        <dbReference type="ARBA" id="ARBA00048940"/>
    </source>
</evidence>
<keyword evidence="7" id="KW-0158">Chromosome</keyword>
<evidence type="ECO:0000256" key="5">
    <source>
        <dbReference type="ARBA" id="ARBA00013184"/>
    </source>
</evidence>
<protein>
    <recommendedName>
        <fullName evidence="24">Germinal-center associated nuclear protein</fullName>
        <ecNumber evidence="5">2.3.1.48</ecNumber>
    </recommendedName>
</protein>
<keyword evidence="6" id="KW-0813">Transport</keyword>
<evidence type="ECO:0000256" key="19">
    <source>
        <dbReference type="ARBA" id="ARBA00023242"/>
    </source>
</evidence>
<evidence type="ECO:0000256" key="17">
    <source>
        <dbReference type="ARBA" id="ARBA00023054"/>
    </source>
</evidence>
<evidence type="ECO:0000256" key="4">
    <source>
        <dbReference type="ARBA" id="ARBA00004642"/>
    </source>
</evidence>
<dbReference type="Pfam" id="PF16768">
    <property type="entry name" value="NupH_GANP"/>
    <property type="match status" value="1"/>
</dbReference>
<evidence type="ECO:0000256" key="15">
    <source>
        <dbReference type="ARBA" id="ARBA00022990"/>
    </source>
</evidence>
<evidence type="ECO:0000256" key="20">
    <source>
        <dbReference type="ARBA" id="ARBA00023315"/>
    </source>
</evidence>
<dbReference type="GO" id="GO:0005737">
    <property type="term" value="C:cytoplasm"/>
    <property type="evidence" value="ECO:0007669"/>
    <property type="project" value="UniProtKB-SubCell"/>
</dbReference>
<dbReference type="InterPro" id="IPR034265">
    <property type="entry name" value="MCM3AP_RRM"/>
</dbReference>
<keyword evidence="17" id="KW-0175">Coiled coil</keyword>
<keyword evidence="11" id="KW-0808">Transferase</keyword>
<dbReference type="Gene3D" id="3.30.70.330">
    <property type="match status" value="1"/>
</dbReference>
<keyword evidence="8" id="KW-0488">Methylation</keyword>
<dbReference type="InterPro" id="IPR031908">
    <property type="entry name" value="NupH_GANP"/>
</dbReference>
<dbReference type="InterPro" id="IPR035979">
    <property type="entry name" value="RBD_domain_sf"/>
</dbReference>
<evidence type="ECO:0000256" key="16">
    <source>
        <dbReference type="ARBA" id="ARBA00023010"/>
    </source>
</evidence>
<dbReference type="CDD" id="cd12443">
    <property type="entry name" value="RRM_MCM3A_like"/>
    <property type="match status" value="1"/>
</dbReference>
<evidence type="ECO:0000313" key="28">
    <source>
        <dbReference type="RefSeq" id="XP_006876177.1"/>
    </source>
</evidence>
<dbReference type="Gene3D" id="1.25.40.990">
    <property type="match status" value="1"/>
</dbReference>
<dbReference type="Gene3D" id="6.10.250.1340">
    <property type="match status" value="1"/>
</dbReference>
<dbReference type="InterPro" id="IPR031907">
    <property type="entry name" value="MCM3AP_GANP"/>
</dbReference>
<dbReference type="GO" id="GO:0061733">
    <property type="term" value="F:protein-lysine-acetyltransferase activity"/>
    <property type="evidence" value="ECO:0007669"/>
    <property type="project" value="UniProtKB-EC"/>
</dbReference>
<evidence type="ECO:0000256" key="2">
    <source>
        <dbReference type="ARBA" id="ARBA00004496"/>
    </source>
</evidence>
<dbReference type="CTD" id="8888"/>
<comment type="catalytic activity">
    <reaction evidence="22">
        <text>L-lysyl-[histone] + acetyl-CoA = N(6)-acetyl-L-lysyl-[histone] + CoA + H(+)</text>
        <dbReference type="Rhea" id="RHEA:21992"/>
        <dbReference type="Rhea" id="RHEA-COMP:9845"/>
        <dbReference type="Rhea" id="RHEA-COMP:11338"/>
        <dbReference type="ChEBI" id="CHEBI:15378"/>
        <dbReference type="ChEBI" id="CHEBI:29969"/>
        <dbReference type="ChEBI" id="CHEBI:57287"/>
        <dbReference type="ChEBI" id="CHEBI:57288"/>
        <dbReference type="ChEBI" id="CHEBI:61930"/>
        <dbReference type="EC" id="2.3.1.48"/>
    </reaction>
    <physiologicalReaction direction="left-to-right" evidence="22">
        <dbReference type="Rhea" id="RHEA:21993"/>
    </physiologicalReaction>
</comment>
<evidence type="ECO:0000256" key="13">
    <source>
        <dbReference type="ARBA" id="ARBA00022859"/>
    </source>
</evidence>
<dbReference type="GO" id="GO:0005643">
    <property type="term" value="C:nuclear pore"/>
    <property type="evidence" value="ECO:0007669"/>
    <property type="project" value="UniProtKB-SubCell"/>
</dbReference>
<dbReference type="SUPFAM" id="SSF54928">
    <property type="entry name" value="RNA-binding domain, RBD"/>
    <property type="match status" value="1"/>
</dbReference>
<dbReference type="FunFam" id="1.25.40.990:FF:000003">
    <property type="entry name" value="germinal-center associated nuclear protein isoform X2"/>
    <property type="match status" value="1"/>
</dbReference>
<dbReference type="OrthoDB" id="21502at2759"/>
<feature type="region of interest" description="Disordered" evidence="25">
    <location>
        <begin position="391"/>
        <end position="433"/>
    </location>
</feature>